<comment type="caution">
    <text evidence="1">The sequence shown here is derived from an EMBL/GenBank/DDBJ whole genome shotgun (WGS) entry which is preliminary data.</text>
</comment>
<evidence type="ECO:0000313" key="1">
    <source>
        <dbReference type="EMBL" id="KAJ7988091.1"/>
    </source>
</evidence>
<reference evidence="1" key="1">
    <citation type="submission" date="2021-05" db="EMBL/GenBank/DDBJ databases">
        <authorList>
            <person name="Pan Q."/>
            <person name="Jouanno E."/>
            <person name="Zahm M."/>
            <person name="Klopp C."/>
            <person name="Cabau C."/>
            <person name="Louis A."/>
            <person name="Berthelot C."/>
            <person name="Parey E."/>
            <person name="Roest Crollius H."/>
            <person name="Montfort J."/>
            <person name="Robinson-Rechavi M."/>
            <person name="Bouchez O."/>
            <person name="Lampietro C."/>
            <person name="Lopez Roques C."/>
            <person name="Donnadieu C."/>
            <person name="Postlethwait J."/>
            <person name="Bobe J."/>
            <person name="Dillon D."/>
            <person name="Chandos A."/>
            <person name="von Hippel F."/>
            <person name="Guiguen Y."/>
        </authorList>
    </citation>
    <scope>NUCLEOTIDE SEQUENCE</scope>
    <source>
        <strain evidence="1">YG-Jan2019</strain>
    </source>
</reference>
<name>A0ACC2F9P2_DALPE</name>
<protein>
    <submittedName>
        <fullName evidence="1">Uncharacterized protein</fullName>
    </submittedName>
</protein>
<gene>
    <name evidence="1" type="ORF">DPEC_G00320030</name>
</gene>
<organism evidence="1 2">
    <name type="scientific">Dallia pectoralis</name>
    <name type="common">Alaska blackfish</name>
    <dbReference type="NCBI Taxonomy" id="75939"/>
    <lineage>
        <taxon>Eukaryota</taxon>
        <taxon>Metazoa</taxon>
        <taxon>Chordata</taxon>
        <taxon>Craniata</taxon>
        <taxon>Vertebrata</taxon>
        <taxon>Euteleostomi</taxon>
        <taxon>Actinopterygii</taxon>
        <taxon>Neopterygii</taxon>
        <taxon>Teleostei</taxon>
        <taxon>Protacanthopterygii</taxon>
        <taxon>Esociformes</taxon>
        <taxon>Umbridae</taxon>
        <taxon>Dallia</taxon>
    </lineage>
</organism>
<proteinExistence type="predicted"/>
<accession>A0ACC2F9P2</accession>
<dbReference type="EMBL" id="CM055758">
    <property type="protein sequence ID" value="KAJ7988091.1"/>
    <property type="molecule type" value="Genomic_DNA"/>
</dbReference>
<sequence length="80" mass="8455">MSIPVTLPASPPRLTSTFMTSPQSVGVRGRLWIREPEIDLESVSVNSSCASPPPMVFTALSIRPSGATGLSCLAGRLRSK</sequence>
<keyword evidence="2" id="KW-1185">Reference proteome</keyword>
<evidence type="ECO:0000313" key="2">
    <source>
        <dbReference type="Proteomes" id="UP001157502"/>
    </source>
</evidence>
<dbReference type="Proteomes" id="UP001157502">
    <property type="component" value="Chromosome 31"/>
</dbReference>